<evidence type="ECO:0000259" key="5">
    <source>
        <dbReference type="PROSITE" id="PS51194"/>
    </source>
</evidence>
<dbReference type="InterPro" id="IPR011545">
    <property type="entry name" value="DEAD/DEAH_box_helicase_dom"/>
</dbReference>
<dbReference type="InterPro" id="IPR014939">
    <property type="entry name" value="CDT1_Gemini-bd-like"/>
</dbReference>
<evidence type="ECO:0000313" key="7">
    <source>
        <dbReference type="Proteomes" id="UP000242875"/>
    </source>
</evidence>
<evidence type="ECO:0000259" key="4">
    <source>
        <dbReference type="PROSITE" id="PS51192"/>
    </source>
</evidence>
<dbReference type="EMBL" id="MVBO01000001">
    <property type="protein sequence ID" value="OZJ06860.1"/>
    <property type="molecule type" value="Genomic_DNA"/>
</dbReference>
<sequence>MPRKRKNVTPTDNVLNEETVERGDKTEGMPQGAEANDMAVGGDNFEGDAKPRAKVKRSKKSPPITPCDISDWPLYFKNLQKTFRALNTVYTFFSKRKFVAISFENIKSSVENLTQRELIIDDMAAIKQLCPLLISFSYVDKDELNVHLDKDLQPKKREKKKPVGNPFVLLFEFHDGDPEPHIHGKKEHIQDIHSGFAAPMSRVKVTKMIERRNDKFDQAVVAFLAVCRQTVSSLAADSQNKADANMILLQQLDPEKHLTESAVDNIPAQPMLESIDSPPLGDGFVDRDRQSLAAILEEVQEEEFYSSQIVENGRRTFPIKEAVYGELDHPLSPQLAAALEQSKKITRVYSHQAKAINDLRAGHNVIVSTSTASGKSLIYQIPVIQALEADRKAKAMYIFPTKALAQDQKRSMAQLLSLIPGLSDIGTFDGDTLARERNELREEGSVIFTNPDILHVTVLPNAHQWRHFLSALKYVVIDELHYYNGLFGESQQPLDVSKVIPEHSATIGNPENHMRQIFGLEDVALTSIDGSPCGQKQFILWNPPHVDERDTSQGRRGTIGEAAKLLEFLISKGIRTIAFCKVRKTCEVLMKQMRVNLQKGQNAHLLRTVMSYRAGYTPEDRRQIEKRMFAGDLLAIIATNALELGIDIGSLDAVLMVGMPWSISAMWQQSGRAGRRNRDSMTLLIAETLAIDQHYMNHPDDLYSRPHANINIDWMNPLVIESHLQCAAVEQPIHIDYDRKFFGDRAEEICKEHLLFNPEHQVYHCNPKLLPSPAKHVNIRNINEEVFAIVDVTNDRNFVLEELEASRALFTIYEGAVFIHQGISYLVEETNIDQRWSKVRITNVDWTTRQRDYTDVDAKTATKSARIGDSGVIYHHGQLLVASHVFGYFKVDPKGRILDSVEVNMPPIIRKSKGIWVDVPIQAVRQIDEMGIDLMAAIHAAAHSLMSLLPIFSYSVLGDLRTECKSPLATRPRPARISLYEPNPCGITVKTFQFFPDLLTKALETIQACPCKDGCPECVHSTICSESNSLCSKMGAVIILHILLNQPQQALEDYIERHTSVHEALVGVDLDALADLEEFE</sequence>
<gene>
    <name evidence="6" type="ORF">BZG36_00217</name>
</gene>
<dbReference type="PANTHER" id="PTHR47957">
    <property type="entry name" value="ATP-DEPENDENT HELICASE HRQ1"/>
    <property type="match status" value="1"/>
</dbReference>
<dbReference type="GO" id="GO:0003697">
    <property type="term" value="F:single-stranded DNA binding"/>
    <property type="evidence" value="ECO:0007669"/>
    <property type="project" value="EnsemblFungi"/>
</dbReference>
<accession>A0A261Y8A0</accession>
<dbReference type="GO" id="GO:0042275">
    <property type="term" value="P:error-free postreplication DNA repair"/>
    <property type="evidence" value="ECO:0007669"/>
    <property type="project" value="EnsemblFungi"/>
</dbReference>
<dbReference type="GO" id="GO:0008047">
    <property type="term" value="F:enzyme activator activity"/>
    <property type="evidence" value="ECO:0007669"/>
    <property type="project" value="EnsemblFungi"/>
</dbReference>
<dbReference type="PROSITE" id="PS51194">
    <property type="entry name" value="HELICASE_CTER"/>
    <property type="match status" value="1"/>
</dbReference>
<dbReference type="GO" id="GO:0043138">
    <property type="term" value="F:3'-5' DNA helicase activity"/>
    <property type="evidence" value="ECO:0007669"/>
    <property type="project" value="EnsemblFungi"/>
</dbReference>
<dbReference type="AlphaFoldDB" id="A0A261Y8A0"/>
<dbReference type="SUPFAM" id="SSF52540">
    <property type="entry name" value="P-loop containing nucleoside triphosphate hydrolases"/>
    <property type="match status" value="1"/>
</dbReference>
<evidence type="ECO:0008006" key="8">
    <source>
        <dbReference type="Google" id="ProtNLM"/>
    </source>
</evidence>
<dbReference type="InterPro" id="IPR055227">
    <property type="entry name" value="HRQ1_WHD"/>
</dbReference>
<dbReference type="InterPro" id="IPR018973">
    <property type="entry name" value="MZB"/>
</dbReference>
<dbReference type="GO" id="GO:0042162">
    <property type="term" value="F:telomeric DNA binding"/>
    <property type="evidence" value="ECO:0007669"/>
    <property type="project" value="EnsemblFungi"/>
</dbReference>
<dbReference type="Pfam" id="PF08839">
    <property type="entry name" value="CDT1"/>
    <property type="match status" value="1"/>
</dbReference>
<dbReference type="CDD" id="cd17923">
    <property type="entry name" value="DEXHc_Hrq1-like"/>
    <property type="match status" value="1"/>
</dbReference>
<feature type="domain" description="Helicase C-terminal" evidence="5">
    <location>
        <begin position="564"/>
        <end position="718"/>
    </location>
</feature>
<dbReference type="Pfam" id="PF00271">
    <property type="entry name" value="Helicase_C"/>
    <property type="match status" value="1"/>
</dbReference>
<dbReference type="Gene3D" id="3.40.50.300">
    <property type="entry name" value="P-loop containing nucleotide triphosphate hydrolases"/>
    <property type="match status" value="2"/>
</dbReference>
<dbReference type="GO" id="GO:0006289">
    <property type="term" value="P:nucleotide-excision repair"/>
    <property type="evidence" value="ECO:0007669"/>
    <property type="project" value="EnsemblFungi"/>
</dbReference>
<feature type="domain" description="Helicase ATP-binding" evidence="4">
    <location>
        <begin position="356"/>
        <end position="525"/>
    </location>
</feature>
<dbReference type="Pfam" id="PF22982">
    <property type="entry name" value="WHD_HRQ1"/>
    <property type="match status" value="1"/>
</dbReference>
<dbReference type="PROSITE" id="PS51192">
    <property type="entry name" value="HELICASE_ATP_BIND_1"/>
    <property type="match status" value="1"/>
</dbReference>
<dbReference type="Pfam" id="PF00270">
    <property type="entry name" value="DEAD"/>
    <property type="match status" value="1"/>
</dbReference>
<organism evidence="6 7">
    <name type="scientific">Bifiguratus adelaidae</name>
    <dbReference type="NCBI Taxonomy" id="1938954"/>
    <lineage>
        <taxon>Eukaryota</taxon>
        <taxon>Fungi</taxon>
        <taxon>Fungi incertae sedis</taxon>
        <taxon>Mucoromycota</taxon>
        <taxon>Mucoromycotina</taxon>
        <taxon>Endogonomycetes</taxon>
        <taxon>Endogonales</taxon>
        <taxon>Endogonales incertae sedis</taxon>
        <taxon>Bifiguratus</taxon>
    </lineage>
</organism>
<dbReference type="GO" id="GO:0032202">
    <property type="term" value="P:telomere assembly"/>
    <property type="evidence" value="ECO:0007669"/>
    <property type="project" value="EnsemblFungi"/>
</dbReference>
<name>A0A261Y8A0_9FUNG</name>
<dbReference type="OrthoDB" id="18781at2759"/>
<evidence type="ECO:0000313" key="6">
    <source>
        <dbReference type="EMBL" id="OZJ06860.1"/>
    </source>
</evidence>
<dbReference type="Proteomes" id="UP000242875">
    <property type="component" value="Unassembled WGS sequence"/>
</dbReference>
<dbReference type="InterPro" id="IPR001650">
    <property type="entry name" value="Helicase_C-like"/>
</dbReference>
<evidence type="ECO:0000256" key="1">
    <source>
        <dbReference type="ARBA" id="ARBA00022741"/>
    </source>
</evidence>
<proteinExistence type="predicted"/>
<dbReference type="PANTHER" id="PTHR47957:SF3">
    <property type="entry name" value="ATP-DEPENDENT HELICASE HRQ1"/>
    <property type="match status" value="1"/>
</dbReference>
<evidence type="ECO:0000256" key="2">
    <source>
        <dbReference type="ARBA" id="ARBA00022840"/>
    </source>
</evidence>
<dbReference type="GO" id="GO:0005524">
    <property type="term" value="F:ATP binding"/>
    <property type="evidence" value="ECO:0007669"/>
    <property type="project" value="UniProtKB-KW"/>
</dbReference>
<reference evidence="6 7" key="1">
    <citation type="journal article" date="2017" name="Mycologia">
        <title>Bifiguratus adelaidae, gen. et sp. nov., a new member of Mucoromycotina in endophytic and soil-dwelling habitats.</title>
        <authorList>
            <person name="Torres-Cruz T.J."/>
            <person name="Billingsley Tobias T.L."/>
            <person name="Almatruk M."/>
            <person name="Hesse C."/>
            <person name="Kuske C.R."/>
            <person name="Desiro A."/>
            <person name="Benucci G.M."/>
            <person name="Bonito G."/>
            <person name="Stajich J.E."/>
            <person name="Dunlap C."/>
            <person name="Arnold A.E."/>
            <person name="Porras-Alfaro A."/>
        </authorList>
    </citation>
    <scope>NUCLEOTIDE SEQUENCE [LARGE SCALE GENOMIC DNA]</scope>
    <source>
        <strain evidence="6 7">AZ0501</strain>
    </source>
</reference>
<dbReference type="GO" id="GO:0036297">
    <property type="term" value="P:interstrand cross-link repair"/>
    <property type="evidence" value="ECO:0007669"/>
    <property type="project" value="EnsemblFungi"/>
</dbReference>
<dbReference type="InterPro" id="IPR027417">
    <property type="entry name" value="P-loop_NTPase"/>
</dbReference>
<dbReference type="SMART" id="SM00490">
    <property type="entry name" value="HELICc"/>
    <property type="match status" value="1"/>
</dbReference>
<dbReference type="CDD" id="cd18797">
    <property type="entry name" value="SF2_C_Hrq"/>
    <property type="match status" value="1"/>
</dbReference>
<comment type="caution">
    <text evidence="6">The sequence shown here is derived from an EMBL/GenBank/DDBJ whole genome shotgun (WGS) entry which is preliminary data.</text>
</comment>
<dbReference type="Pfam" id="PF09369">
    <property type="entry name" value="MZB"/>
    <property type="match status" value="1"/>
</dbReference>
<dbReference type="GO" id="GO:0005634">
    <property type="term" value="C:nucleus"/>
    <property type="evidence" value="ECO:0007669"/>
    <property type="project" value="TreeGrafter"/>
</dbReference>
<keyword evidence="7" id="KW-1185">Reference proteome</keyword>
<dbReference type="SMART" id="SM00487">
    <property type="entry name" value="DEXDc"/>
    <property type="match status" value="1"/>
</dbReference>
<keyword evidence="2" id="KW-0067">ATP-binding</keyword>
<dbReference type="SMART" id="SM01075">
    <property type="entry name" value="CDT1"/>
    <property type="match status" value="1"/>
</dbReference>
<feature type="region of interest" description="Disordered" evidence="3">
    <location>
        <begin position="1"/>
        <end position="52"/>
    </location>
</feature>
<dbReference type="GO" id="GO:0032204">
    <property type="term" value="P:regulation of telomere maintenance"/>
    <property type="evidence" value="ECO:0007669"/>
    <property type="project" value="EnsemblFungi"/>
</dbReference>
<protein>
    <recommendedName>
        <fullName evidence="8">ATP-dependent helicase HRQ1</fullName>
    </recommendedName>
</protein>
<keyword evidence="1" id="KW-0547">Nucleotide-binding</keyword>
<evidence type="ECO:0000256" key="3">
    <source>
        <dbReference type="SAM" id="MobiDB-lite"/>
    </source>
</evidence>
<dbReference type="InterPro" id="IPR014001">
    <property type="entry name" value="Helicase_ATP-bd"/>
</dbReference>